<organism evidence="1">
    <name type="scientific">marine sediment metagenome</name>
    <dbReference type="NCBI Taxonomy" id="412755"/>
    <lineage>
        <taxon>unclassified sequences</taxon>
        <taxon>metagenomes</taxon>
        <taxon>ecological metagenomes</taxon>
    </lineage>
</organism>
<dbReference type="AlphaFoldDB" id="X0WTN9"/>
<dbReference type="EMBL" id="BARS01030878">
    <property type="protein sequence ID" value="GAG26567.1"/>
    <property type="molecule type" value="Genomic_DNA"/>
</dbReference>
<gene>
    <name evidence="1" type="ORF">S01H1_48103</name>
</gene>
<reference evidence="1" key="1">
    <citation type="journal article" date="2014" name="Front. Microbiol.">
        <title>High frequency of phylogenetically diverse reductive dehalogenase-homologous genes in deep subseafloor sedimentary metagenomes.</title>
        <authorList>
            <person name="Kawai M."/>
            <person name="Futagami T."/>
            <person name="Toyoda A."/>
            <person name="Takaki Y."/>
            <person name="Nishi S."/>
            <person name="Hori S."/>
            <person name="Arai W."/>
            <person name="Tsubouchi T."/>
            <person name="Morono Y."/>
            <person name="Uchiyama I."/>
            <person name="Ito T."/>
            <person name="Fujiyama A."/>
            <person name="Inagaki F."/>
            <person name="Takami H."/>
        </authorList>
    </citation>
    <scope>NUCLEOTIDE SEQUENCE</scope>
    <source>
        <strain evidence="1">Expedition CK06-06</strain>
    </source>
</reference>
<sequence length="136" mass="15607">AIARAMRRTALGAMCAMSAPERIKRQVHKIEVLLAIGKTEQEICSELKIGPKILMDLKVLINTESWDRLFNEPTYDPESFLIIDDLMSSHYLTEKDKAFIQAQFEGNMDSLGLTRKQRWSQMKSFRPKLVRSGYGN</sequence>
<evidence type="ECO:0000313" key="1">
    <source>
        <dbReference type="EMBL" id="GAG26567.1"/>
    </source>
</evidence>
<proteinExistence type="predicted"/>
<name>X0WTN9_9ZZZZ</name>
<feature type="non-terminal residue" evidence="1">
    <location>
        <position position="1"/>
    </location>
</feature>
<accession>X0WTN9</accession>
<comment type="caution">
    <text evidence="1">The sequence shown here is derived from an EMBL/GenBank/DDBJ whole genome shotgun (WGS) entry which is preliminary data.</text>
</comment>
<protein>
    <submittedName>
        <fullName evidence="1">Uncharacterized protein</fullName>
    </submittedName>
</protein>